<feature type="domain" description="Acyl-CoA dehydrogenase/oxidase N-terminal" evidence="13">
    <location>
        <begin position="41"/>
        <end position="158"/>
    </location>
</feature>
<dbReference type="PANTHER" id="PTHR42803">
    <property type="entry name" value="ACYL-COA DEHYDROGENASE"/>
    <property type="match status" value="1"/>
</dbReference>
<keyword evidence="3 10" id="KW-0285">Flavoprotein</keyword>
<dbReference type="EC" id="1.3.99.41" evidence="8"/>
<dbReference type="SUPFAM" id="SSF56645">
    <property type="entry name" value="Acyl-CoA dehydrogenase NM domain-like"/>
    <property type="match status" value="1"/>
</dbReference>
<evidence type="ECO:0000259" key="13">
    <source>
        <dbReference type="Pfam" id="PF02771"/>
    </source>
</evidence>
<dbReference type="InterPro" id="IPR006091">
    <property type="entry name" value="Acyl-CoA_Oxase/DH_mid-dom"/>
</dbReference>
<feature type="domain" description="Acetyl-CoA dehydrogenase-like C-terminal" evidence="14">
    <location>
        <begin position="468"/>
        <end position="593"/>
    </location>
</feature>
<feature type="domain" description="Acyl-CoA dehydrogenase/oxidase C-terminal" evidence="11">
    <location>
        <begin position="283"/>
        <end position="450"/>
    </location>
</feature>
<accession>A0A1F6VHX7</accession>
<dbReference type="InterPro" id="IPR036250">
    <property type="entry name" value="AcylCo_DH-like_C"/>
</dbReference>
<proteinExistence type="inferred from homology"/>
<dbReference type="GO" id="GO:0050660">
    <property type="term" value="F:flavin adenine dinucleotide binding"/>
    <property type="evidence" value="ECO:0007669"/>
    <property type="project" value="InterPro"/>
</dbReference>
<evidence type="ECO:0000256" key="10">
    <source>
        <dbReference type="RuleBase" id="RU362125"/>
    </source>
</evidence>
<keyword evidence="4 10" id="KW-0274">FAD</keyword>
<dbReference type="InterPro" id="IPR013786">
    <property type="entry name" value="AcylCoA_DH/ox_N"/>
</dbReference>
<evidence type="ECO:0000313" key="15">
    <source>
        <dbReference type="EMBL" id="OGI69267.1"/>
    </source>
</evidence>
<gene>
    <name evidence="15" type="ORF">A2W18_07130</name>
</gene>
<dbReference type="InterPro" id="IPR009100">
    <property type="entry name" value="AcylCoA_DH/oxidase_NM_dom_sf"/>
</dbReference>
<evidence type="ECO:0000259" key="11">
    <source>
        <dbReference type="Pfam" id="PF00441"/>
    </source>
</evidence>
<dbReference type="Pfam" id="PF12806">
    <property type="entry name" value="Acyl-CoA_dh_C"/>
    <property type="match status" value="1"/>
</dbReference>
<dbReference type="EMBL" id="MFSP01000023">
    <property type="protein sequence ID" value="OGI69267.1"/>
    <property type="molecule type" value="Genomic_DNA"/>
</dbReference>
<dbReference type="PANTHER" id="PTHR42803:SF1">
    <property type="entry name" value="BROAD-SPECIFICITY LINEAR ACYL-COA DEHYDROGENASE FADE5"/>
    <property type="match status" value="1"/>
</dbReference>
<dbReference type="InterPro" id="IPR025878">
    <property type="entry name" value="Acyl-CoA_dh-like_C_dom"/>
</dbReference>
<dbReference type="SUPFAM" id="SSF47203">
    <property type="entry name" value="Acyl-CoA dehydrogenase C-terminal domain-like"/>
    <property type="match status" value="1"/>
</dbReference>
<sequence>MPEYKAPLRDIRFVRDELLNFPEHYKSLPACQDATPDVVQSILDEGAKFAEEVLAPLNRVGDEEGCTWSEGGVVKTPTGFKEAYKQYVEGGWAGLASPTEYGGQGLPESLALSLGEMIGQANWSWGMYPGLSNGAKRTIFAHGSDEQKKIYLTNLTTGNWTGTMCLTEPHCGTDLGLLRTKAEPQSDGSYKISGTKIFISSGEHDMADNIVHIVLARLPDAPAGTKGISLFIVPKFLPSADGGVGKRNALACGSVENKMGIHGNSTCVLNFDGATGFLIGPANRGLHCMFTFMNSARIGTAMQGLASSEVAFQGATRYARERLQMRSLSGAKAPDKPADPIIVHPDVRRMLLTMKAVSEGARMLMYFCAQQVDIALHSPDEASRMQAESLLALLTPIAKGFLTELGVECANLGMQVFGGHGYIAEWGMEQNLRDARISTLYEGTTGIQAIDLLGRKVLGSQGQALMSFTKIVHKFCKSNETNAAVKEFIEPLGQLSKEWGEMTMKVGMAAIKNPDEAGAAATDYLMYSGYVTLAYFWATAAQVAADRLAAGSTEQGFYKAKLQTARFYYQRILPRTRAHAAALQSGAANLLEMNEADFLIGA</sequence>
<dbReference type="Pfam" id="PF02770">
    <property type="entry name" value="Acyl-CoA_dh_M"/>
    <property type="match status" value="1"/>
</dbReference>
<dbReference type="InterPro" id="IPR037069">
    <property type="entry name" value="AcylCoA_DH/ox_N_sf"/>
</dbReference>
<evidence type="ECO:0000256" key="7">
    <source>
        <dbReference type="ARBA" id="ARBA00058683"/>
    </source>
</evidence>
<protein>
    <recommendedName>
        <fullName evidence="9">3-methylmercaptopropionyl-CoA dehydrogenase</fullName>
        <ecNumber evidence="8">1.3.99.41</ecNumber>
    </recommendedName>
</protein>
<comment type="caution">
    <text evidence="15">The sequence shown here is derived from an EMBL/GenBank/DDBJ whole genome shotgun (WGS) entry which is preliminary data.</text>
</comment>
<evidence type="ECO:0000259" key="12">
    <source>
        <dbReference type="Pfam" id="PF02770"/>
    </source>
</evidence>
<evidence type="ECO:0000256" key="6">
    <source>
        <dbReference type="ARBA" id="ARBA00051388"/>
    </source>
</evidence>
<organism evidence="15 16">
    <name type="scientific">Candidatus Muproteobacteria bacterium RBG_16_60_9</name>
    <dbReference type="NCBI Taxonomy" id="1817755"/>
    <lineage>
        <taxon>Bacteria</taxon>
        <taxon>Pseudomonadati</taxon>
        <taxon>Pseudomonadota</taxon>
        <taxon>Candidatus Muproteobacteria</taxon>
    </lineage>
</organism>
<comment type="cofactor">
    <cofactor evidence="1 10">
        <name>FAD</name>
        <dbReference type="ChEBI" id="CHEBI:57692"/>
    </cofactor>
</comment>
<evidence type="ECO:0000256" key="4">
    <source>
        <dbReference type="ARBA" id="ARBA00022827"/>
    </source>
</evidence>
<comment type="catalytic activity">
    <reaction evidence="6">
        <text>3-(methylsulfanyl)propanoyl-CoA + oxidized [electron-transfer flavoprotein] + H(+) = 3-(methylsulfanyl)acryloyl-CoA + reduced [electron-transfer flavoprotein]</text>
        <dbReference type="Rhea" id="RHEA:52612"/>
        <dbReference type="Rhea" id="RHEA-COMP:10685"/>
        <dbReference type="Rhea" id="RHEA-COMP:10686"/>
        <dbReference type="ChEBI" id="CHEBI:15378"/>
        <dbReference type="ChEBI" id="CHEBI:57692"/>
        <dbReference type="ChEBI" id="CHEBI:58307"/>
        <dbReference type="ChEBI" id="CHEBI:82815"/>
        <dbReference type="ChEBI" id="CHEBI:84994"/>
        <dbReference type="EC" id="1.3.99.41"/>
    </reaction>
    <physiologicalReaction direction="left-to-right" evidence="6">
        <dbReference type="Rhea" id="RHEA:52613"/>
    </physiologicalReaction>
</comment>
<evidence type="ECO:0000256" key="9">
    <source>
        <dbReference type="ARBA" id="ARBA00069043"/>
    </source>
</evidence>
<evidence type="ECO:0000256" key="3">
    <source>
        <dbReference type="ARBA" id="ARBA00022630"/>
    </source>
</evidence>
<dbReference type="Proteomes" id="UP000179076">
    <property type="component" value="Unassembled WGS sequence"/>
</dbReference>
<evidence type="ECO:0000256" key="1">
    <source>
        <dbReference type="ARBA" id="ARBA00001974"/>
    </source>
</evidence>
<dbReference type="InterPro" id="IPR009075">
    <property type="entry name" value="AcylCo_DH/oxidase_C"/>
</dbReference>
<comment type="function">
    <text evidence="7">Involved in the assimilation of dimethylsulphoniopropionate (DMSP), an important compound in the fixation of carbon in marine phytoplankton, by mediating the conversion of 3-(methylthio)propanoyl-CoA (MMPA-CoA) to 3-(methylthio)acryloyl-CoA (MTA-CoA).</text>
</comment>
<dbReference type="FunFam" id="2.40.110.10:FF:000031">
    <property type="entry name" value="Acyl-CoA dehydrogenase, putative"/>
    <property type="match status" value="1"/>
</dbReference>
<dbReference type="Gene3D" id="2.40.110.10">
    <property type="entry name" value="Butyryl-CoA Dehydrogenase, subunit A, domain 2"/>
    <property type="match status" value="1"/>
</dbReference>
<dbReference type="GO" id="GO:0016627">
    <property type="term" value="F:oxidoreductase activity, acting on the CH-CH group of donors"/>
    <property type="evidence" value="ECO:0007669"/>
    <property type="project" value="InterPro"/>
</dbReference>
<dbReference type="Gene3D" id="1.10.540.10">
    <property type="entry name" value="Acyl-CoA dehydrogenase/oxidase, N-terminal domain"/>
    <property type="match status" value="1"/>
</dbReference>
<dbReference type="AlphaFoldDB" id="A0A1F6VHX7"/>
<dbReference type="Pfam" id="PF02771">
    <property type="entry name" value="Acyl-CoA_dh_N"/>
    <property type="match status" value="1"/>
</dbReference>
<keyword evidence="5 10" id="KW-0560">Oxidoreductase</keyword>
<evidence type="ECO:0000256" key="2">
    <source>
        <dbReference type="ARBA" id="ARBA00009347"/>
    </source>
</evidence>
<dbReference type="InterPro" id="IPR052166">
    <property type="entry name" value="Diverse_Acyl-CoA_DH"/>
</dbReference>
<comment type="similarity">
    <text evidence="2 10">Belongs to the acyl-CoA dehydrogenase family.</text>
</comment>
<dbReference type="Pfam" id="PF00441">
    <property type="entry name" value="Acyl-CoA_dh_1"/>
    <property type="match status" value="1"/>
</dbReference>
<evidence type="ECO:0000256" key="8">
    <source>
        <dbReference type="ARBA" id="ARBA00066694"/>
    </source>
</evidence>
<dbReference type="Gene3D" id="1.20.140.10">
    <property type="entry name" value="Butyryl-CoA Dehydrogenase, subunit A, domain 3"/>
    <property type="match status" value="1"/>
</dbReference>
<dbReference type="InterPro" id="IPR046373">
    <property type="entry name" value="Acyl-CoA_Oxase/DH_mid-dom_sf"/>
</dbReference>
<evidence type="ECO:0000313" key="16">
    <source>
        <dbReference type="Proteomes" id="UP000179076"/>
    </source>
</evidence>
<evidence type="ECO:0000256" key="5">
    <source>
        <dbReference type="ARBA" id="ARBA00023002"/>
    </source>
</evidence>
<feature type="domain" description="Acyl-CoA oxidase/dehydrogenase middle" evidence="12">
    <location>
        <begin position="164"/>
        <end position="272"/>
    </location>
</feature>
<reference evidence="15 16" key="1">
    <citation type="journal article" date="2016" name="Nat. Commun.">
        <title>Thousands of microbial genomes shed light on interconnected biogeochemical processes in an aquifer system.</title>
        <authorList>
            <person name="Anantharaman K."/>
            <person name="Brown C.T."/>
            <person name="Hug L.A."/>
            <person name="Sharon I."/>
            <person name="Castelle C.J."/>
            <person name="Probst A.J."/>
            <person name="Thomas B.C."/>
            <person name="Singh A."/>
            <person name="Wilkins M.J."/>
            <person name="Karaoz U."/>
            <person name="Brodie E.L."/>
            <person name="Williams K.H."/>
            <person name="Hubbard S.S."/>
            <person name="Banfield J.F."/>
        </authorList>
    </citation>
    <scope>NUCLEOTIDE SEQUENCE [LARGE SCALE GENOMIC DNA]</scope>
</reference>
<name>A0A1F6VHX7_9PROT</name>
<evidence type="ECO:0000259" key="14">
    <source>
        <dbReference type="Pfam" id="PF12806"/>
    </source>
</evidence>